<dbReference type="SUPFAM" id="SSF51419">
    <property type="entry name" value="PLP-binding barrel"/>
    <property type="match status" value="1"/>
</dbReference>
<keyword evidence="1 2" id="KW-0663">Pyridoxal phosphate</keyword>
<dbReference type="InterPro" id="IPR029066">
    <property type="entry name" value="PLP-binding_barrel"/>
</dbReference>
<dbReference type="EMBL" id="FQYR01000004">
    <property type="protein sequence ID" value="SHJ72129.1"/>
    <property type="molecule type" value="Genomic_DNA"/>
</dbReference>
<dbReference type="STRING" id="1123071.SAMN02745181_2435"/>
<dbReference type="Pfam" id="PF01168">
    <property type="entry name" value="Ala_racemase_N"/>
    <property type="match status" value="1"/>
</dbReference>
<comment type="cofactor">
    <cofactor evidence="3">
        <name>pyridoxal 5'-phosphate</name>
        <dbReference type="ChEBI" id="CHEBI:597326"/>
    </cofactor>
</comment>
<sequence>MNEVAENLAEVKERMAIAAQSSGRGVDEVSLVAVSKTWPAEHVQQAVDAGQRVFGENKLQEGQDKIPAMSDELEWHFIGGLQRNKVRKVFGLFHWVHSIDSLKLARYANGVATDMGIRPKVLLQVNIGRELSKGGFEVDELEDSFAEILQLEHLDLRGLMCIPPAVENPDDARIYFKEMVALRVRLQEQYGMNLPELSMGMSGDFEVAIQEGATMVRVGSSIFGARNYSR</sequence>
<evidence type="ECO:0000313" key="7">
    <source>
        <dbReference type="Proteomes" id="UP000184510"/>
    </source>
</evidence>
<dbReference type="HAMAP" id="MF_02087">
    <property type="entry name" value="PLP_homeostasis"/>
    <property type="match status" value="1"/>
</dbReference>
<dbReference type="RefSeq" id="WP_143184027.1">
    <property type="nucleotide sequence ID" value="NZ_FQYR01000004.1"/>
</dbReference>
<reference evidence="6 7" key="1">
    <citation type="submission" date="2016-11" db="EMBL/GenBank/DDBJ databases">
        <authorList>
            <person name="Jaros S."/>
            <person name="Januszkiewicz K."/>
            <person name="Wedrychowicz H."/>
        </authorList>
    </citation>
    <scope>NUCLEOTIDE SEQUENCE [LARGE SCALE GENOMIC DNA]</scope>
    <source>
        <strain evidence="6 7">DSM 18772</strain>
    </source>
</reference>
<feature type="modified residue" description="N6-(pyridoxal phosphate)lysine" evidence="2 3">
    <location>
        <position position="36"/>
    </location>
</feature>
<dbReference type="AlphaFoldDB" id="A0A1M6LLN7"/>
<dbReference type="Gene3D" id="3.20.20.10">
    <property type="entry name" value="Alanine racemase"/>
    <property type="match status" value="1"/>
</dbReference>
<dbReference type="FunCoup" id="A0A1M6LLN7">
    <property type="interactions" value="470"/>
</dbReference>
<gene>
    <name evidence="6" type="ORF">SAMN02745181_2435</name>
</gene>
<evidence type="ECO:0000313" key="6">
    <source>
        <dbReference type="EMBL" id="SHJ72129.1"/>
    </source>
</evidence>
<dbReference type="FunFam" id="3.20.20.10:FF:000018">
    <property type="entry name" value="Pyridoxal phosphate homeostasis protein"/>
    <property type="match status" value="1"/>
</dbReference>
<evidence type="ECO:0000256" key="2">
    <source>
        <dbReference type="HAMAP-Rule" id="MF_02087"/>
    </source>
</evidence>
<name>A0A1M6LLN7_9BACT</name>
<dbReference type="InterPro" id="IPR011078">
    <property type="entry name" value="PyrdxlP_homeostasis"/>
</dbReference>
<evidence type="ECO:0000256" key="1">
    <source>
        <dbReference type="ARBA" id="ARBA00022898"/>
    </source>
</evidence>
<comment type="function">
    <text evidence="2">Pyridoxal 5'-phosphate (PLP)-binding protein, which is involved in PLP homeostasis.</text>
</comment>
<dbReference type="CDD" id="cd00635">
    <property type="entry name" value="PLPDE_III_YBL036c_like"/>
    <property type="match status" value="1"/>
</dbReference>
<proteinExistence type="inferred from homology"/>
<keyword evidence="7" id="KW-1185">Reference proteome</keyword>
<dbReference type="PROSITE" id="PS01211">
    <property type="entry name" value="UPF0001"/>
    <property type="match status" value="1"/>
</dbReference>
<feature type="domain" description="Alanine racemase N-terminal" evidence="5">
    <location>
        <begin position="8"/>
        <end position="226"/>
    </location>
</feature>
<dbReference type="InParanoid" id="A0A1M6LLN7"/>
<accession>A0A1M6LLN7</accession>
<comment type="similarity">
    <text evidence="2 4">Belongs to the pyridoxal phosphate-binding protein YggS/PROSC family.</text>
</comment>
<dbReference type="PANTHER" id="PTHR10146:SF14">
    <property type="entry name" value="PYRIDOXAL PHOSPHATE HOMEOSTASIS PROTEIN"/>
    <property type="match status" value="1"/>
</dbReference>
<dbReference type="PANTHER" id="PTHR10146">
    <property type="entry name" value="PROLINE SYNTHETASE CO-TRANSCRIBED BACTERIAL HOMOLOG PROTEIN"/>
    <property type="match status" value="1"/>
</dbReference>
<dbReference type="OrthoDB" id="9804072at2"/>
<dbReference type="Proteomes" id="UP000184510">
    <property type="component" value="Unassembled WGS sequence"/>
</dbReference>
<protein>
    <recommendedName>
        <fullName evidence="2">Pyridoxal phosphate homeostasis protein</fullName>
        <shortName evidence="2">PLP homeostasis protein</shortName>
    </recommendedName>
</protein>
<evidence type="ECO:0000256" key="4">
    <source>
        <dbReference type="RuleBase" id="RU004514"/>
    </source>
</evidence>
<dbReference type="InterPro" id="IPR001608">
    <property type="entry name" value="Ala_racemase_N"/>
</dbReference>
<dbReference type="NCBIfam" id="TIGR00044">
    <property type="entry name" value="YggS family pyridoxal phosphate-dependent enzyme"/>
    <property type="match status" value="1"/>
</dbReference>
<evidence type="ECO:0000259" key="5">
    <source>
        <dbReference type="Pfam" id="PF01168"/>
    </source>
</evidence>
<evidence type="ECO:0000256" key="3">
    <source>
        <dbReference type="PIRSR" id="PIRSR004848-1"/>
    </source>
</evidence>
<dbReference type="PIRSF" id="PIRSF004848">
    <property type="entry name" value="YBL036c_PLPDEIII"/>
    <property type="match status" value="1"/>
</dbReference>
<organism evidence="6 7">
    <name type="scientific">Rubritalea squalenifaciens DSM 18772</name>
    <dbReference type="NCBI Taxonomy" id="1123071"/>
    <lineage>
        <taxon>Bacteria</taxon>
        <taxon>Pseudomonadati</taxon>
        <taxon>Verrucomicrobiota</taxon>
        <taxon>Verrucomicrobiia</taxon>
        <taxon>Verrucomicrobiales</taxon>
        <taxon>Rubritaleaceae</taxon>
        <taxon>Rubritalea</taxon>
    </lineage>
</organism>
<dbReference type="GO" id="GO:0030170">
    <property type="term" value="F:pyridoxal phosphate binding"/>
    <property type="evidence" value="ECO:0007669"/>
    <property type="project" value="UniProtKB-UniRule"/>
</dbReference>